<evidence type="ECO:0000259" key="2">
    <source>
        <dbReference type="Pfam" id="PF20736"/>
    </source>
</evidence>
<keyword evidence="4" id="KW-1185">Reference proteome</keyword>
<dbReference type="SUPFAM" id="SSF48208">
    <property type="entry name" value="Six-hairpin glycosidases"/>
    <property type="match status" value="1"/>
</dbReference>
<dbReference type="InterPro" id="IPR012878">
    <property type="entry name" value="Beta-AFase-like_GH127_cat"/>
</dbReference>
<feature type="domain" description="Non-reducing end beta-L-arabinofuranosidase-like GH127 catalytic" evidence="1">
    <location>
        <begin position="37"/>
        <end position="289"/>
    </location>
</feature>
<evidence type="ECO:0000313" key="3">
    <source>
        <dbReference type="EMBL" id="ANZ41153.1"/>
    </source>
</evidence>
<proteinExistence type="predicted"/>
<dbReference type="InterPro" id="IPR049046">
    <property type="entry name" value="Beta-AFase-like_GH127_middle"/>
</dbReference>
<reference evidence="3 4" key="1">
    <citation type="submission" date="2016-07" db="EMBL/GenBank/DDBJ databases">
        <title>Complete genome sequence of the Lentzea guizhouensis DHS C013.</title>
        <authorList>
            <person name="Cao C."/>
        </authorList>
    </citation>
    <scope>NUCLEOTIDE SEQUENCE [LARGE SCALE GENOMIC DNA]</scope>
    <source>
        <strain evidence="3 4">DHS C013</strain>
    </source>
</reference>
<dbReference type="STRING" id="1586287.BBK82_39445"/>
<dbReference type="Pfam" id="PF07944">
    <property type="entry name" value="Beta-AFase-like_GH127_cat"/>
    <property type="match status" value="1"/>
</dbReference>
<feature type="domain" description="Non-reducing end beta-L-arabinofuranosidase-like GH127 middle" evidence="2">
    <location>
        <begin position="367"/>
        <end position="455"/>
    </location>
</feature>
<dbReference type="PANTHER" id="PTHR31151">
    <property type="entry name" value="PROLINE-TRNA LIGASE (DUF1680)"/>
    <property type="match status" value="1"/>
</dbReference>
<gene>
    <name evidence="3" type="ORF">BBK82_39445</name>
</gene>
<dbReference type="InterPro" id="IPR008928">
    <property type="entry name" value="6-hairpin_glycosidase_sf"/>
</dbReference>
<dbReference type="RefSeq" id="WP_065919490.1">
    <property type="nucleotide sequence ID" value="NZ_CP016793.1"/>
</dbReference>
<dbReference type="AlphaFoldDB" id="A0A1B2HTW4"/>
<dbReference type="OrthoDB" id="9757939at2"/>
<sequence>MPEPSRHDVLPVFVPRPRVEARRDIGVAAEPFPLGAVALLPGPFQDGTLRAHAYLKSLDPDRLLHTFRRNVGLSSGVVPLRGSESPDSEVRGALTGHVLSALAQAFASTGDRAFSVRADYLVEQLALCQERARIAGYSTGYVSAFPEGFVGRAEARERVQAPYATLHRIMAGLLDVHRLVGSPGALRALTRMAAWVGWRAGRLTEAHRRDVLRTGCGGMNEVLANLYQLTGDPAHLAAARYFDHAEGSGPPAQGCDLTGSHVSEVVGAIREYHATGDLRYRDVAVRFWRSAEVDDLTWCGTYHMLELARQLFRTDPADVRYFDFCSRALCDGVLGGMRPYDFGCCHGTDLKSNTKHGAGVYFHDGRTLYVNLFIPSVLTWTSRGVSVRQETAFPEGSGTRLTIGGSGRFSLRVRVPSWTPGARLLVNGAAVVVTPGTYARVDRAWINGDVVQLVLAGRRV</sequence>
<dbReference type="EMBL" id="CP016793">
    <property type="protein sequence ID" value="ANZ41153.1"/>
    <property type="molecule type" value="Genomic_DNA"/>
</dbReference>
<name>A0A1B2HTW4_9PSEU</name>
<dbReference type="Proteomes" id="UP000093053">
    <property type="component" value="Chromosome"/>
</dbReference>
<protein>
    <submittedName>
        <fullName evidence="3">Uncharacterized protein</fullName>
    </submittedName>
</protein>
<dbReference type="KEGG" id="led:BBK82_39445"/>
<dbReference type="PANTHER" id="PTHR31151:SF0">
    <property type="entry name" value="PROLINE-TRNA LIGASE (DUF1680)"/>
    <property type="match status" value="1"/>
</dbReference>
<dbReference type="Pfam" id="PF20736">
    <property type="entry name" value="Glyco_hydro127M"/>
    <property type="match status" value="1"/>
</dbReference>
<evidence type="ECO:0000313" key="4">
    <source>
        <dbReference type="Proteomes" id="UP000093053"/>
    </source>
</evidence>
<evidence type="ECO:0000259" key="1">
    <source>
        <dbReference type="Pfam" id="PF07944"/>
    </source>
</evidence>
<accession>A0A1B2HTW4</accession>
<organism evidence="3 4">
    <name type="scientific">Lentzea guizhouensis</name>
    <dbReference type="NCBI Taxonomy" id="1586287"/>
    <lineage>
        <taxon>Bacteria</taxon>
        <taxon>Bacillati</taxon>
        <taxon>Actinomycetota</taxon>
        <taxon>Actinomycetes</taxon>
        <taxon>Pseudonocardiales</taxon>
        <taxon>Pseudonocardiaceae</taxon>
        <taxon>Lentzea</taxon>
    </lineage>
</organism>
<dbReference type="GO" id="GO:0005975">
    <property type="term" value="P:carbohydrate metabolic process"/>
    <property type="evidence" value="ECO:0007669"/>
    <property type="project" value="InterPro"/>
</dbReference>